<comment type="subcellular location">
    <subcellularLocation>
        <location evidence="1">Endoplasmic reticulum membrane</location>
        <topology evidence="1">Single-pass type II membrane protein</topology>
    </subcellularLocation>
</comment>
<reference evidence="11 12" key="1">
    <citation type="journal article" date="2018" name="MBio">
        <title>Comparative Genomics Reveals the Core Gene Toolbox for the Fungus-Insect Symbiosis.</title>
        <authorList>
            <person name="Wang Y."/>
            <person name="Stata M."/>
            <person name="Wang W."/>
            <person name="Stajich J.E."/>
            <person name="White M.M."/>
            <person name="Moncalvo J.M."/>
        </authorList>
    </citation>
    <scope>NUCLEOTIDE SEQUENCE [LARGE SCALE GENOMIC DNA]</scope>
    <source>
        <strain evidence="11 12">SC-DP-2</strain>
    </source>
</reference>
<keyword evidence="4 9" id="KW-0256">Endoplasmic reticulum</keyword>
<gene>
    <name evidence="11" type="ORF">BB560_005647</name>
</gene>
<dbReference type="PIRSF" id="PIRSF016089">
    <property type="entry name" value="SPC22"/>
    <property type="match status" value="1"/>
</dbReference>
<comment type="function">
    <text evidence="8">Essential component of the signal peptidase complex (SPC) which catalyzes the cleavage of N-terminal signal sequences from nascent proteins as they are translocated into the lumen of the endoplasmic reticulum. Essential for the SPC catalytic activity, possibly by stabilizing and positioning the active center of the complex close to the lumenal surface. Essential for viability.</text>
</comment>
<evidence type="ECO:0000256" key="7">
    <source>
        <dbReference type="ARBA" id="ARBA00023136"/>
    </source>
</evidence>
<evidence type="ECO:0000313" key="12">
    <source>
        <dbReference type="Proteomes" id="UP000245609"/>
    </source>
</evidence>
<evidence type="ECO:0000256" key="9">
    <source>
        <dbReference type="PIRNR" id="PIRNR016089"/>
    </source>
</evidence>
<evidence type="ECO:0000256" key="10">
    <source>
        <dbReference type="SAM" id="Phobius"/>
    </source>
</evidence>
<accession>A0A2T9Z1U2</accession>
<dbReference type="PANTHER" id="PTHR12804">
    <property type="entry name" value="MICROSOMAL SIGNAL PEPTIDASE 23 KD SUBUNIT SPC22/23"/>
    <property type="match status" value="1"/>
</dbReference>
<keyword evidence="5" id="KW-0735">Signal-anchor</keyword>
<sequence length="175" mass="20581">MNTFLSRLSNVGSFSVTVIMFMVVILSFLTANFMPVPDVRLEVKDVKRYVGGGYDYYDKSLHKAEIIKLKFDLEADMQHLFNWNTKQLFVYIMAEYDNDKNIDNKVIVWDRIITNPKRSHLRLKKHLNKYVFRDFDLSFEAISDAKLSLVVERIPRVGFFTGRKEFSTELLLPQI</sequence>
<evidence type="ECO:0000256" key="6">
    <source>
        <dbReference type="ARBA" id="ARBA00022989"/>
    </source>
</evidence>
<protein>
    <recommendedName>
        <fullName evidence="9">Signal peptidase subunit 3</fullName>
    </recommendedName>
</protein>
<evidence type="ECO:0000256" key="5">
    <source>
        <dbReference type="ARBA" id="ARBA00022968"/>
    </source>
</evidence>
<evidence type="ECO:0000256" key="2">
    <source>
        <dbReference type="ARBA" id="ARBA00009289"/>
    </source>
</evidence>
<dbReference type="AlphaFoldDB" id="A0A2T9Z1U2"/>
<dbReference type="GO" id="GO:0045047">
    <property type="term" value="P:protein targeting to ER"/>
    <property type="evidence" value="ECO:0007669"/>
    <property type="project" value="TreeGrafter"/>
</dbReference>
<name>A0A2T9Z1U2_9FUNG</name>
<keyword evidence="7 9" id="KW-0472">Membrane</keyword>
<feature type="transmembrane region" description="Helical" evidence="10">
    <location>
        <begin position="12"/>
        <end position="34"/>
    </location>
</feature>
<comment type="caution">
    <text evidence="11">The sequence shown here is derived from an EMBL/GenBank/DDBJ whole genome shotgun (WGS) entry which is preliminary data.</text>
</comment>
<proteinExistence type="inferred from homology"/>
<dbReference type="Proteomes" id="UP000245609">
    <property type="component" value="Unassembled WGS sequence"/>
</dbReference>
<dbReference type="STRING" id="133381.A0A2T9Z1U2"/>
<dbReference type="GO" id="GO:0006465">
    <property type="term" value="P:signal peptide processing"/>
    <property type="evidence" value="ECO:0007669"/>
    <property type="project" value="UniProtKB-UniRule"/>
</dbReference>
<dbReference type="InterPro" id="IPR007653">
    <property type="entry name" value="SPC3"/>
</dbReference>
<evidence type="ECO:0000256" key="4">
    <source>
        <dbReference type="ARBA" id="ARBA00022824"/>
    </source>
</evidence>
<dbReference type="GO" id="GO:0005787">
    <property type="term" value="C:signal peptidase complex"/>
    <property type="evidence" value="ECO:0007669"/>
    <property type="project" value="UniProtKB-UniRule"/>
</dbReference>
<evidence type="ECO:0000256" key="3">
    <source>
        <dbReference type="ARBA" id="ARBA00022692"/>
    </source>
</evidence>
<evidence type="ECO:0000313" key="11">
    <source>
        <dbReference type="EMBL" id="PVU98560.1"/>
    </source>
</evidence>
<evidence type="ECO:0000256" key="8">
    <source>
        <dbReference type="ARBA" id="ARBA00045670"/>
    </source>
</evidence>
<evidence type="ECO:0000256" key="1">
    <source>
        <dbReference type="ARBA" id="ARBA00004648"/>
    </source>
</evidence>
<keyword evidence="3 10" id="KW-0812">Transmembrane</keyword>
<organism evidence="11 12">
    <name type="scientific">Smittium megazygosporum</name>
    <dbReference type="NCBI Taxonomy" id="133381"/>
    <lineage>
        <taxon>Eukaryota</taxon>
        <taxon>Fungi</taxon>
        <taxon>Fungi incertae sedis</taxon>
        <taxon>Zoopagomycota</taxon>
        <taxon>Kickxellomycotina</taxon>
        <taxon>Harpellomycetes</taxon>
        <taxon>Harpellales</taxon>
        <taxon>Legeriomycetaceae</taxon>
        <taxon>Smittium</taxon>
    </lineage>
</organism>
<dbReference type="OrthoDB" id="10261524at2759"/>
<keyword evidence="12" id="KW-1185">Reference proteome</keyword>
<keyword evidence="6 10" id="KW-1133">Transmembrane helix</keyword>
<comment type="similarity">
    <text evidence="2 9">Belongs to the SPCS3 family.</text>
</comment>
<dbReference type="Pfam" id="PF04573">
    <property type="entry name" value="SPC22"/>
    <property type="match status" value="1"/>
</dbReference>
<dbReference type="EMBL" id="MBFS01002364">
    <property type="protein sequence ID" value="PVU98560.1"/>
    <property type="molecule type" value="Genomic_DNA"/>
</dbReference>
<dbReference type="PANTHER" id="PTHR12804:SF0">
    <property type="entry name" value="SIGNAL PEPTIDASE COMPLEX SUBUNIT 3"/>
    <property type="match status" value="1"/>
</dbReference>